<dbReference type="SUPFAM" id="SSF53474">
    <property type="entry name" value="alpha/beta-Hydrolases"/>
    <property type="match status" value="1"/>
</dbReference>
<sequence>MANPGILHSYTKGLVAFEHLPPGRNQTQNRLLFVGGLGDGLFTVPYVRELLCIIGWNIIEVLISSSYKGWGTGNVKRDAEEIAKAVKYFRELNPEGKIVLMGHSTGCQDSMQYLLNLAIGSGPVLDGVILQAPVSDREAIVMSTNKTSYLTSINFCESWIADDKGHEIIPVEMRQMFADTPVSAERCLAAPLDANGNPQGSEDFFSSDLNDETLTTTFGRAPTNIPLMVLYSGNDQFVPGFVDKEKLVEHWRTVRVAAGGTLDGGVVYGANHNLEDVPEEVTQDLVTRVEQFLRSVETL</sequence>
<protein>
    <recommendedName>
        <fullName evidence="3">DUF1749-domain-containing protein</fullName>
    </recommendedName>
</protein>
<dbReference type="PANTHER" id="PTHR31591">
    <property type="entry name" value="UPF0613 PROTEIN PB24D3.06C"/>
    <property type="match status" value="1"/>
</dbReference>
<dbReference type="Gene3D" id="3.40.50.1820">
    <property type="entry name" value="alpha/beta hydrolase"/>
    <property type="match status" value="1"/>
</dbReference>
<gene>
    <name evidence="1" type="ORF">FN846DRAFT_897017</name>
</gene>
<evidence type="ECO:0000313" key="1">
    <source>
        <dbReference type="EMBL" id="KAA8914312.1"/>
    </source>
</evidence>
<reference evidence="1 2" key="1">
    <citation type="submission" date="2019-09" db="EMBL/GenBank/DDBJ databases">
        <title>Draft genome of the ectomycorrhizal ascomycete Sphaerosporella brunnea.</title>
        <authorList>
            <consortium name="DOE Joint Genome Institute"/>
            <person name="Benucci G.M."/>
            <person name="Marozzi G."/>
            <person name="Antonielli L."/>
            <person name="Sanchez S."/>
            <person name="Marco P."/>
            <person name="Wang X."/>
            <person name="Falini L.B."/>
            <person name="Barry K."/>
            <person name="Haridas S."/>
            <person name="Lipzen A."/>
            <person name="Labutti K."/>
            <person name="Grigoriev I.V."/>
            <person name="Murat C."/>
            <person name="Martin F."/>
            <person name="Albertini E."/>
            <person name="Donnini D."/>
            <person name="Bonito G."/>
        </authorList>
    </citation>
    <scope>NUCLEOTIDE SEQUENCE [LARGE SCALE GENOMIC DNA]</scope>
    <source>
        <strain evidence="1 2">Sb_GMNB300</strain>
    </source>
</reference>
<dbReference type="AlphaFoldDB" id="A0A5J5F9U2"/>
<dbReference type="EMBL" id="VXIS01000007">
    <property type="protein sequence ID" value="KAA8914312.1"/>
    <property type="molecule type" value="Genomic_DNA"/>
</dbReference>
<dbReference type="InParanoid" id="A0A5J5F9U2"/>
<dbReference type="InterPro" id="IPR013744">
    <property type="entry name" value="SidJ"/>
</dbReference>
<keyword evidence="2" id="KW-1185">Reference proteome</keyword>
<comment type="caution">
    <text evidence="1">The sequence shown here is derived from an EMBL/GenBank/DDBJ whole genome shotgun (WGS) entry which is preliminary data.</text>
</comment>
<organism evidence="1 2">
    <name type="scientific">Sphaerosporella brunnea</name>
    <dbReference type="NCBI Taxonomy" id="1250544"/>
    <lineage>
        <taxon>Eukaryota</taxon>
        <taxon>Fungi</taxon>
        <taxon>Dikarya</taxon>
        <taxon>Ascomycota</taxon>
        <taxon>Pezizomycotina</taxon>
        <taxon>Pezizomycetes</taxon>
        <taxon>Pezizales</taxon>
        <taxon>Pyronemataceae</taxon>
        <taxon>Sphaerosporella</taxon>
    </lineage>
</organism>
<name>A0A5J5F9U2_9PEZI</name>
<dbReference type="Pfam" id="PF08538">
    <property type="entry name" value="DUF1749"/>
    <property type="match status" value="1"/>
</dbReference>
<dbReference type="OrthoDB" id="10034502at2759"/>
<evidence type="ECO:0008006" key="3">
    <source>
        <dbReference type="Google" id="ProtNLM"/>
    </source>
</evidence>
<accession>A0A5J5F9U2</accession>
<evidence type="ECO:0000313" key="2">
    <source>
        <dbReference type="Proteomes" id="UP000326924"/>
    </source>
</evidence>
<dbReference type="Proteomes" id="UP000326924">
    <property type="component" value="Unassembled WGS sequence"/>
</dbReference>
<dbReference type="InterPro" id="IPR029058">
    <property type="entry name" value="AB_hydrolase_fold"/>
</dbReference>
<dbReference type="PANTHER" id="PTHR31591:SF1">
    <property type="entry name" value="UPF0613 PROTEIN PB24D3.06C"/>
    <property type="match status" value="1"/>
</dbReference>
<proteinExistence type="predicted"/>